<protein>
    <submittedName>
        <fullName evidence="9">Phosphoglucomutase/phosphomannomutase, alpha/beta/alpha domain II</fullName>
    </submittedName>
</protein>
<feature type="domain" description="Alpha-D-phosphohexomutase alpha/beta/alpha" evidence="7">
    <location>
        <begin position="11"/>
        <end position="125"/>
    </location>
</feature>
<dbReference type="Pfam" id="PF02879">
    <property type="entry name" value="PGM_PMM_II"/>
    <property type="match status" value="1"/>
</dbReference>
<evidence type="ECO:0000259" key="8">
    <source>
        <dbReference type="Pfam" id="PF02879"/>
    </source>
</evidence>
<evidence type="ECO:0000256" key="1">
    <source>
        <dbReference type="ARBA" id="ARBA00001946"/>
    </source>
</evidence>
<evidence type="ECO:0000313" key="9">
    <source>
        <dbReference type="EMBL" id="ERJ91830.1"/>
    </source>
</evidence>
<name>A0ABN0NWX7_TRELE</name>
<reference evidence="9 10" key="1">
    <citation type="submission" date="2013-08" db="EMBL/GenBank/DDBJ databases">
        <authorList>
            <person name="Weinstock G."/>
            <person name="Sodergren E."/>
            <person name="Wylie T."/>
            <person name="Fulton L."/>
            <person name="Fulton R."/>
            <person name="Fronick C."/>
            <person name="O'Laughlin M."/>
            <person name="Godfrey J."/>
            <person name="Miner T."/>
            <person name="Herter B."/>
            <person name="Appelbaum E."/>
            <person name="Cordes M."/>
            <person name="Lek S."/>
            <person name="Wollam A."/>
            <person name="Pepin K.H."/>
            <person name="Palsikar V.B."/>
            <person name="Mitreva M."/>
            <person name="Wilson R.K."/>
        </authorList>
    </citation>
    <scope>NUCLEOTIDE SEQUENCE [LARGE SCALE GENOMIC DNA]</scope>
    <source>
        <strain evidence="9 10">ATCC 700332</strain>
    </source>
</reference>
<dbReference type="EMBL" id="AWVH01000040">
    <property type="protein sequence ID" value="ERJ91830.1"/>
    <property type="molecule type" value="Genomic_DNA"/>
</dbReference>
<dbReference type="Pfam" id="PF02878">
    <property type="entry name" value="PGM_PMM_I"/>
    <property type="match status" value="1"/>
</dbReference>
<evidence type="ECO:0000256" key="3">
    <source>
        <dbReference type="ARBA" id="ARBA00022553"/>
    </source>
</evidence>
<comment type="cofactor">
    <cofactor evidence="1">
        <name>Mg(2+)</name>
        <dbReference type="ChEBI" id="CHEBI:18420"/>
    </cofactor>
</comment>
<evidence type="ECO:0000256" key="6">
    <source>
        <dbReference type="ARBA" id="ARBA00023235"/>
    </source>
</evidence>
<keyword evidence="10" id="KW-1185">Reference proteome</keyword>
<gene>
    <name evidence="9" type="ORF">HMPREF9193_01837</name>
</gene>
<dbReference type="RefSeq" id="WP_021688052.1">
    <property type="nucleotide sequence ID" value="NZ_KI260571.1"/>
</dbReference>
<comment type="caution">
    <text evidence="9">The sequence shown here is derived from an EMBL/GenBank/DDBJ whole genome shotgun (WGS) entry which is preliminary data.</text>
</comment>
<dbReference type="InterPro" id="IPR005844">
    <property type="entry name" value="A-D-PHexomutase_a/b/a-I"/>
</dbReference>
<comment type="similarity">
    <text evidence="2">Belongs to the phosphohexose mutase family.</text>
</comment>
<feature type="domain" description="Alpha-D-phosphohexomutase alpha/beta/alpha" evidence="8">
    <location>
        <begin position="167"/>
        <end position="264"/>
    </location>
</feature>
<evidence type="ECO:0000256" key="4">
    <source>
        <dbReference type="ARBA" id="ARBA00022723"/>
    </source>
</evidence>
<accession>A0ABN0NWX7</accession>
<proteinExistence type="inferred from homology"/>
<evidence type="ECO:0000313" key="10">
    <source>
        <dbReference type="Proteomes" id="UP000016649"/>
    </source>
</evidence>
<dbReference type="InterPro" id="IPR005845">
    <property type="entry name" value="A-D-PHexomutase_a/b/a-II"/>
</dbReference>
<dbReference type="SUPFAM" id="SSF53738">
    <property type="entry name" value="Phosphoglucomutase, first 3 domains"/>
    <property type="match status" value="2"/>
</dbReference>
<dbReference type="PRINTS" id="PR00509">
    <property type="entry name" value="PGMPMM"/>
</dbReference>
<organism evidence="9 10">
    <name type="scientific">Treponema lecithinolyticum ATCC 700332</name>
    <dbReference type="NCBI Taxonomy" id="1321815"/>
    <lineage>
        <taxon>Bacteria</taxon>
        <taxon>Pseudomonadati</taxon>
        <taxon>Spirochaetota</taxon>
        <taxon>Spirochaetia</taxon>
        <taxon>Spirochaetales</taxon>
        <taxon>Treponemataceae</taxon>
        <taxon>Treponema</taxon>
    </lineage>
</organism>
<keyword evidence="6" id="KW-0413">Isomerase</keyword>
<dbReference type="InterPro" id="IPR005841">
    <property type="entry name" value="Alpha-D-phosphohexomutase_SF"/>
</dbReference>
<dbReference type="PANTHER" id="PTHR43771:SF1">
    <property type="entry name" value="PHOSPHOMANNOMUTASE"/>
    <property type="match status" value="1"/>
</dbReference>
<sequence>MTDNEFACAAFHAYDIRINADELTDEFARRLYRSQGWYFKNILQTSKLVLCRDTRKSGAHLLQMAIDCFTEMGFCVEANVLPVSTCQFYFSCIKRPESCGIMFTASHNPAQYAGQKIVGPRCMPIAAGIGPEGGLTAIKKAFFENLSPTPESKTGKQGSVSLFNDTDEYIKSCMTRAGIGKNSLSGIRVCADFLCGSAGNEIMRALNEAGVSLTVRNIVPDGDFPAGSPNPIIKENIQKTIDFMLRTADRFDFALFFDGDGDRIDIRTGDTEEISPSLVMLFIAKALGADAQETNKRIGIDSKAAPYIAWELKKAGFESVLVPNGHSLIKNLFLSANLCAAVEESAHYYIKSAPLDLQDTPDLLSAAHPLYAPTESTLFICLMFFKEWKKNKERFLQLLELQRKTHRVREWSHSYTSDSDRAQTLTGTEAFFCSQGYILTNTLYDGSPLGASLLEKKWGDGQWCRIAQRSSESEQGLARWMAFSSDEAELKAAVENIEKIACKRAAV</sequence>
<keyword evidence="5" id="KW-0460">Magnesium</keyword>
<evidence type="ECO:0000256" key="2">
    <source>
        <dbReference type="ARBA" id="ARBA00010231"/>
    </source>
</evidence>
<dbReference type="Proteomes" id="UP000016649">
    <property type="component" value="Unassembled WGS sequence"/>
</dbReference>
<keyword evidence="3" id="KW-0597">Phosphoprotein</keyword>
<evidence type="ECO:0000256" key="5">
    <source>
        <dbReference type="ARBA" id="ARBA00022842"/>
    </source>
</evidence>
<dbReference type="PANTHER" id="PTHR43771">
    <property type="entry name" value="PHOSPHOMANNOMUTASE"/>
    <property type="match status" value="1"/>
</dbReference>
<dbReference type="Gene3D" id="3.40.120.10">
    <property type="entry name" value="Alpha-D-Glucose-1,6-Bisphosphate, subunit A, domain 3"/>
    <property type="match status" value="3"/>
</dbReference>
<keyword evidence="4" id="KW-0479">Metal-binding</keyword>
<dbReference type="InterPro" id="IPR016055">
    <property type="entry name" value="A-D-PHexomutase_a/b/a-I/II/III"/>
</dbReference>
<evidence type="ECO:0000259" key="7">
    <source>
        <dbReference type="Pfam" id="PF02878"/>
    </source>
</evidence>